<protein>
    <submittedName>
        <fullName evidence="1">PHP domain protein</fullName>
    </submittedName>
</protein>
<name>A0A1Q2MC01_9BACT</name>
<dbReference type="Gene3D" id="3.20.20.140">
    <property type="entry name" value="Metal-dependent hydrolases"/>
    <property type="match status" value="1"/>
</dbReference>
<dbReference type="NCBIfam" id="NF038032">
    <property type="entry name" value="CehA_McbA_metalo"/>
    <property type="match status" value="1"/>
</dbReference>
<dbReference type="OrthoDB" id="9804333at2"/>
<evidence type="ECO:0000313" key="1">
    <source>
        <dbReference type="EMBL" id="AQQ70243.1"/>
    </source>
</evidence>
<evidence type="ECO:0000313" key="2">
    <source>
        <dbReference type="Proteomes" id="UP000188181"/>
    </source>
</evidence>
<dbReference type="AlphaFoldDB" id="A0A1Q2MC01"/>
<reference evidence="2" key="1">
    <citation type="submission" date="2017-02" db="EMBL/GenBank/DDBJ databases">
        <title>Comparative genomics and description of representatives of a novel lineage of planctomycetes thriving in anoxic sediments.</title>
        <authorList>
            <person name="Spring S."/>
            <person name="Bunk B."/>
            <person name="Sproer C."/>
        </authorList>
    </citation>
    <scope>NUCLEOTIDE SEQUENCE [LARGE SCALE GENOMIC DNA]</scope>
    <source>
        <strain evidence="2">SM-Chi-D1</strain>
    </source>
</reference>
<keyword evidence="2" id="KW-1185">Reference proteome</keyword>
<dbReference type="RefSeq" id="WP_146682520.1">
    <property type="nucleotide sequence ID" value="NZ_CP019646.1"/>
</dbReference>
<dbReference type="PANTHER" id="PTHR42924">
    <property type="entry name" value="EXONUCLEASE"/>
    <property type="match status" value="1"/>
</dbReference>
<dbReference type="STRING" id="1851148.SMSP2_00586"/>
<gene>
    <name evidence="1" type="ORF">SMSP2_00586</name>
</gene>
<dbReference type="InterPro" id="IPR052018">
    <property type="entry name" value="PHP_domain"/>
</dbReference>
<proteinExistence type="predicted"/>
<dbReference type="GO" id="GO:0004534">
    <property type="term" value="F:5'-3' RNA exonuclease activity"/>
    <property type="evidence" value="ECO:0007669"/>
    <property type="project" value="TreeGrafter"/>
</dbReference>
<dbReference type="PANTHER" id="PTHR42924:SF3">
    <property type="entry name" value="POLYMERASE_HISTIDINOL PHOSPHATASE N-TERMINAL DOMAIN-CONTAINING PROTEIN"/>
    <property type="match status" value="1"/>
</dbReference>
<dbReference type="Proteomes" id="UP000188181">
    <property type="component" value="Chromosome"/>
</dbReference>
<dbReference type="KEGG" id="pbas:SMSP2_00586"/>
<dbReference type="EMBL" id="CP019646">
    <property type="protein sequence ID" value="AQQ70243.1"/>
    <property type="molecule type" value="Genomic_DNA"/>
</dbReference>
<dbReference type="InterPro" id="IPR016195">
    <property type="entry name" value="Pol/histidinol_Pase-like"/>
</dbReference>
<dbReference type="SUPFAM" id="SSF89550">
    <property type="entry name" value="PHP domain-like"/>
    <property type="match status" value="1"/>
</dbReference>
<dbReference type="GO" id="GO:0035312">
    <property type="term" value="F:5'-3' DNA exonuclease activity"/>
    <property type="evidence" value="ECO:0007669"/>
    <property type="project" value="TreeGrafter"/>
</dbReference>
<sequence length="337" mass="36738" precursor="true">MDRRAFIRTSGILTASAMMANESNAAEKTANAPAPLKNMVNPFEVEGKFYKAALHVHTTTSDGDVDVATRIPQYRKHGYDIVAITDHWKTNDLSGYSDEKFLAISGMEFHPKTGTGAPAHHLIALDIPHPLKLDSGKPAQELVDQVINAGGKVIYAHPYWTAHTLEEMSEITGYIAIEVFNAVCGLGAGKSYGNVHWYQIMNRGCVLPAVSVDDIHSSSNINLGWTMIKAKALNTADIMDAISKGSYYASCGPVIEDYRVENGTVSLKCSEASKIRFLYDGSGGGRTFNADKGKSITSASWKFGDSKRTLKWIRAEVIDSDGNFAWANPIKIETDKA</sequence>
<organism evidence="1 2">
    <name type="scientific">Limihaloglobus sulfuriphilus</name>
    <dbReference type="NCBI Taxonomy" id="1851148"/>
    <lineage>
        <taxon>Bacteria</taxon>
        <taxon>Pseudomonadati</taxon>
        <taxon>Planctomycetota</taxon>
        <taxon>Phycisphaerae</taxon>
        <taxon>Sedimentisphaerales</taxon>
        <taxon>Sedimentisphaeraceae</taxon>
        <taxon>Limihaloglobus</taxon>
    </lineage>
</organism>
<accession>A0A1Q2MC01</accession>